<evidence type="ECO:0000256" key="2">
    <source>
        <dbReference type="HAMAP-Rule" id="MF_01970"/>
    </source>
</evidence>
<feature type="binding site" evidence="2">
    <location>
        <position position="97"/>
    </location>
    <ligand>
        <name>pyridoxal 5'-phosphate</name>
        <dbReference type="ChEBI" id="CHEBI:597326"/>
    </ligand>
</feature>
<accession>A0ABS6AG84</accession>
<feature type="binding site" evidence="2">
    <location>
        <position position="222"/>
    </location>
    <ligand>
        <name>pyridoxal 5'-phosphate</name>
        <dbReference type="ChEBI" id="CHEBI:597326"/>
    </ligand>
</feature>
<comment type="pathway">
    <text evidence="2 4">Cofactor biosynthesis; NAD(+) biosynthesis; quinolinate from L-kynurenine: step 2/3.</text>
</comment>
<keyword evidence="2 4" id="KW-0378">Hydrolase</keyword>
<gene>
    <name evidence="2 5" type="primary">kynU</name>
    <name evidence="5" type="ORF">KNW02_05225</name>
</gene>
<comment type="subunit">
    <text evidence="2 4">Homodimer.</text>
</comment>
<evidence type="ECO:0000256" key="1">
    <source>
        <dbReference type="ARBA" id="ARBA00022898"/>
    </source>
</evidence>
<dbReference type="PIRSF" id="PIRSF038800">
    <property type="entry name" value="KYNU"/>
    <property type="match status" value="1"/>
</dbReference>
<feature type="modified residue" description="N6-(pyridoxal phosphate)lysine" evidence="2">
    <location>
        <position position="223"/>
    </location>
</feature>
<comment type="catalytic activity">
    <reaction evidence="4">
        <text>3-hydroxy-L-kynurenine + H2O = 3-hydroxyanthranilate + L-alanine + H(+)</text>
        <dbReference type="Rhea" id="RHEA:25143"/>
        <dbReference type="ChEBI" id="CHEBI:15377"/>
        <dbReference type="ChEBI" id="CHEBI:15378"/>
        <dbReference type="ChEBI" id="CHEBI:36559"/>
        <dbReference type="ChEBI" id="CHEBI:57972"/>
        <dbReference type="ChEBI" id="CHEBI:58125"/>
        <dbReference type="EC" id="3.7.1.3"/>
    </reaction>
</comment>
<feature type="binding site" evidence="2">
    <location>
        <position position="197"/>
    </location>
    <ligand>
        <name>pyridoxal 5'-phosphate</name>
        <dbReference type="ChEBI" id="CHEBI:597326"/>
    </ligand>
</feature>
<comment type="caution">
    <text evidence="5">The sequence shown here is derived from an EMBL/GenBank/DDBJ whole genome shotgun (WGS) entry which is preliminary data.</text>
</comment>
<evidence type="ECO:0000256" key="3">
    <source>
        <dbReference type="NCBIfam" id="TIGR01814"/>
    </source>
</evidence>
<evidence type="ECO:0000256" key="4">
    <source>
        <dbReference type="PIRNR" id="PIRNR038800"/>
    </source>
</evidence>
<evidence type="ECO:0000313" key="5">
    <source>
        <dbReference type="EMBL" id="MBU3029524.1"/>
    </source>
</evidence>
<dbReference type="InterPro" id="IPR010111">
    <property type="entry name" value="Kynureninase"/>
</dbReference>
<dbReference type="Proteomes" id="UP001166191">
    <property type="component" value="Unassembled WGS sequence"/>
</dbReference>
<dbReference type="HAMAP" id="MF_01970">
    <property type="entry name" value="Kynureninase"/>
    <property type="match status" value="1"/>
</dbReference>
<dbReference type="EC" id="3.7.1.3" evidence="2 3"/>
<dbReference type="PANTHER" id="PTHR14084">
    <property type="entry name" value="KYNURENINASE"/>
    <property type="match status" value="1"/>
</dbReference>
<organism evidence="5 6">
    <name type="scientific">Paracoccus marinaquae</name>
    <dbReference type="NCBI Taxonomy" id="2841926"/>
    <lineage>
        <taxon>Bacteria</taxon>
        <taxon>Pseudomonadati</taxon>
        <taxon>Pseudomonadota</taxon>
        <taxon>Alphaproteobacteria</taxon>
        <taxon>Rhodobacterales</taxon>
        <taxon>Paracoccaceae</taxon>
        <taxon>Paracoccus</taxon>
    </lineage>
</organism>
<reference evidence="5" key="1">
    <citation type="submission" date="2021-06" db="EMBL/GenBank/DDBJ databases">
        <title>Paracoccus bacterium XHP0099 sp. nov., isolated from the surface waters of the Yellow Sea.</title>
        <authorList>
            <person name="Xue H."/>
            <person name="Zhang D."/>
        </authorList>
    </citation>
    <scope>NUCLEOTIDE SEQUENCE</scope>
    <source>
        <strain evidence="5">XHP0099</strain>
    </source>
</reference>
<dbReference type="PANTHER" id="PTHR14084:SF0">
    <property type="entry name" value="KYNURENINASE"/>
    <property type="match status" value="1"/>
</dbReference>
<keyword evidence="2 4" id="KW-0662">Pyridine nucleotide biosynthesis</keyword>
<dbReference type="RefSeq" id="WP_216032222.1">
    <property type="nucleotide sequence ID" value="NZ_JAHKNG010000006.1"/>
</dbReference>
<protein>
    <recommendedName>
        <fullName evidence="2 3">Kynureninase</fullName>
        <ecNumber evidence="2 3">3.7.1.3</ecNumber>
    </recommendedName>
    <alternativeName>
        <fullName evidence="2">L-kynurenine hydrolase</fullName>
    </alternativeName>
</protein>
<comment type="caution">
    <text evidence="2">Lacks conserved residue(s) required for the propagation of feature annotation.</text>
</comment>
<proteinExistence type="inferred from homology"/>
<dbReference type="NCBIfam" id="TIGR01814">
    <property type="entry name" value="kynureninase"/>
    <property type="match status" value="1"/>
</dbReference>
<dbReference type="EMBL" id="JAHKNG010000006">
    <property type="protein sequence ID" value="MBU3029524.1"/>
    <property type="molecule type" value="Genomic_DNA"/>
</dbReference>
<keyword evidence="1 2" id="KW-0663">Pyridoxal phosphate</keyword>
<feature type="binding site" evidence="2">
    <location>
        <position position="278"/>
    </location>
    <ligand>
        <name>pyridoxal 5'-phosphate</name>
        <dbReference type="ChEBI" id="CHEBI:597326"/>
    </ligand>
</feature>
<dbReference type="Pfam" id="PF22580">
    <property type="entry name" value="KYNU_C"/>
    <property type="match status" value="1"/>
</dbReference>
<sequence length="412" mass="45347">MLTRDDCARLDAQDELSALRDEFALPDGVIYLDGNSLGALPKGAVATLSKAVEQEWGQGLIRSWGEAEWFSLPERLGDRLGRLIGAAPGQVVVCDGTSINIYKALRAAMEMRPDRKVLVSELGSFPTDLYMLEGALIGADGYSTRLLGRDDDDIANLLDDQVAAVLLSNVDYRSGRLLDMERITRQAHEAGALVIWDLCHSAGVIPLELDAIGADFAVGCSYKYLNGGPGAPAYIYVAERHHDSARQPLSGWWGHAAPFAFESSFRPTAGIRRFLVGTQSILGLKGVEAAMDLFEGVDMQAIRRKSRNLCDSFIQLVEQHPDCRALRLASPREAEERGSQVAFDFAGGYAVVRAMIEQGVIGDFREPGIMRFGLAPYYLRFTDLFDAVEVMADCLRREVWMDPKYATRETVT</sequence>
<feature type="binding site" evidence="2">
    <location>
        <position position="200"/>
    </location>
    <ligand>
        <name>pyridoxal 5'-phosphate</name>
        <dbReference type="ChEBI" id="CHEBI:597326"/>
    </ligand>
</feature>
<feature type="binding site" evidence="2">
    <location>
        <position position="98"/>
    </location>
    <ligand>
        <name>pyridoxal 5'-phosphate</name>
        <dbReference type="ChEBI" id="CHEBI:597326"/>
    </ligand>
</feature>
<feature type="binding site" evidence="2">
    <location>
        <position position="252"/>
    </location>
    <ligand>
        <name>pyridoxal 5'-phosphate</name>
        <dbReference type="ChEBI" id="CHEBI:597326"/>
    </ligand>
</feature>
<comment type="cofactor">
    <cofactor evidence="2 4">
        <name>pyridoxal 5'-phosphate</name>
        <dbReference type="ChEBI" id="CHEBI:597326"/>
    </cofactor>
</comment>
<name>A0ABS6AG84_9RHOB</name>
<keyword evidence="6" id="KW-1185">Reference proteome</keyword>
<feature type="binding site" evidence="2">
    <location>
        <begin position="125"/>
        <end position="128"/>
    </location>
    <ligand>
        <name>pyridoxal 5'-phosphate</name>
        <dbReference type="ChEBI" id="CHEBI:597326"/>
    </ligand>
</feature>
<comment type="catalytic activity">
    <reaction evidence="2 4">
        <text>L-kynurenine + H2O = anthranilate + L-alanine + H(+)</text>
        <dbReference type="Rhea" id="RHEA:16813"/>
        <dbReference type="ChEBI" id="CHEBI:15377"/>
        <dbReference type="ChEBI" id="CHEBI:15378"/>
        <dbReference type="ChEBI" id="CHEBI:16567"/>
        <dbReference type="ChEBI" id="CHEBI:57959"/>
        <dbReference type="ChEBI" id="CHEBI:57972"/>
        <dbReference type="EC" id="3.7.1.3"/>
    </reaction>
</comment>
<evidence type="ECO:0000313" key="6">
    <source>
        <dbReference type="Proteomes" id="UP001166191"/>
    </source>
</evidence>
<comment type="pathway">
    <text evidence="2 4">Amino-acid degradation; L-kynurenine degradation; L-alanine and anthranilate from L-kynurenine: step 1/1.</text>
</comment>
<comment type="function">
    <text evidence="2 4">Catalyzes the cleavage of L-kynurenine (L-Kyn) and L-3-hydroxykynurenine (L-3OHKyn) into anthranilic acid (AA) and 3-hydroxyanthranilic acid (3-OHAA), respectively.</text>
</comment>
<dbReference type="GO" id="GO:0030429">
    <property type="term" value="F:kynureninase activity"/>
    <property type="evidence" value="ECO:0007669"/>
    <property type="project" value="UniProtKB-EC"/>
</dbReference>
<comment type="similarity">
    <text evidence="2 4">Belongs to the kynureninase family.</text>
</comment>